<evidence type="ECO:0000256" key="7">
    <source>
        <dbReference type="ARBA" id="ARBA00023125"/>
    </source>
</evidence>
<dbReference type="InterPro" id="IPR043502">
    <property type="entry name" value="DNA/RNA_pol_sf"/>
</dbReference>
<feature type="domain" description="DNA-directed DNA polymerase family B multifunctional" evidence="9">
    <location>
        <begin position="497"/>
        <end position="670"/>
    </location>
</feature>
<keyword evidence="4" id="KW-0548">Nucleotidyltransferase</keyword>
<evidence type="ECO:0000256" key="5">
    <source>
        <dbReference type="ARBA" id="ARBA00022932"/>
    </source>
</evidence>
<feature type="domain" description="DNA-directed DNA polymerase family B exonuclease" evidence="10">
    <location>
        <begin position="135"/>
        <end position="377"/>
    </location>
</feature>
<dbReference type="SMART" id="SM00486">
    <property type="entry name" value="POLBc"/>
    <property type="match status" value="1"/>
</dbReference>
<comment type="similarity">
    <text evidence="1">Belongs to the DNA polymerase type-B family.</text>
</comment>
<dbReference type="Gene3D" id="3.30.420.10">
    <property type="entry name" value="Ribonuclease H-like superfamily/Ribonuclease H"/>
    <property type="match status" value="1"/>
</dbReference>
<dbReference type="PANTHER" id="PTHR10322">
    <property type="entry name" value="DNA POLYMERASE CATALYTIC SUBUNIT"/>
    <property type="match status" value="1"/>
</dbReference>
<dbReference type="PANTHER" id="PTHR10322:SF23">
    <property type="entry name" value="DNA POLYMERASE DELTA CATALYTIC SUBUNIT"/>
    <property type="match status" value="1"/>
</dbReference>
<dbReference type="EC" id="2.7.7.7" evidence="2"/>
<evidence type="ECO:0000256" key="3">
    <source>
        <dbReference type="ARBA" id="ARBA00022679"/>
    </source>
</evidence>
<dbReference type="EMBL" id="MK500334">
    <property type="protein sequence ID" value="QBK86590.1"/>
    <property type="molecule type" value="Genomic_DNA"/>
</dbReference>
<dbReference type="InterPro" id="IPR006172">
    <property type="entry name" value="DNA-dir_DNA_pol_B"/>
</dbReference>
<protein>
    <recommendedName>
        <fullName evidence="2">DNA-directed DNA polymerase</fullName>
        <ecNumber evidence="2">2.7.7.7</ecNumber>
    </recommendedName>
</protein>
<organism evidence="11">
    <name type="scientific">Marseillevirus LCMAC102</name>
    <dbReference type="NCBI Taxonomy" id="2506603"/>
    <lineage>
        <taxon>Viruses</taxon>
        <taxon>Varidnaviria</taxon>
        <taxon>Bamfordvirae</taxon>
        <taxon>Nucleocytoviricota</taxon>
        <taxon>Megaviricetes</taxon>
        <taxon>Pimascovirales</taxon>
        <taxon>Pimascovirales incertae sedis</taxon>
        <taxon>Marseilleviridae</taxon>
    </lineage>
</organism>
<dbReference type="InterPro" id="IPR012337">
    <property type="entry name" value="RNaseH-like_sf"/>
</dbReference>
<keyword evidence="3" id="KW-0808">Transferase</keyword>
<evidence type="ECO:0000259" key="10">
    <source>
        <dbReference type="Pfam" id="PF03104"/>
    </source>
</evidence>
<gene>
    <name evidence="11" type="ORF">LCMAC102_03850</name>
</gene>
<dbReference type="GO" id="GO:0003677">
    <property type="term" value="F:DNA binding"/>
    <property type="evidence" value="ECO:0007669"/>
    <property type="project" value="UniProtKB-KW"/>
</dbReference>
<keyword evidence="6" id="KW-1194">Viral DNA replication</keyword>
<dbReference type="InterPro" id="IPR006133">
    <property type="entry name" value="DNA-dir_DNA_pol_B_exonuc"/>
</dbReference>
<dbReference type="InterPro" id="IPR006134">
    <property type="entry name" value="DNA-dir_DNA_pol_B_multi_dom"/>
</dbReference>
<dbReference type="InterPro" id="IPR042087">
    <property type="entry name" value="DNA_pol_B_thumb"/>
</dbReference>
<evidence type="ECO:0000256" key="1">
    <source>
        <dbReference type="ARBA" id="ARBA00005755"/>
    </source>
</evidence>
<evidence type="ECO:0000259" key="9">
    <source>
        <dbReference type="Pfam" id="PF00136"/>
    </source>
</evidence>
<evidence type="ECO:0000256" key="2">
    <source>
        <dbReference type="ARBA" id="ARBA00012417"/>
    </source>
</evidence>
<dbReference type="Gene3D" id="1.10.132.60">
    <property type="entry name" value="DNA polymerase family B, C-terminal domain"/>
    <property type="match status" value="1"/>
</dbReference>
<evidence type="ECO:0000256" key="8">
    <source>
        <dbReference type="ARBA" id="ARBA00049244"/>
    </source>
</evidence>
<keyword evidence="7" id="KW-0238">DNA-binding</keyword>
<dbReference type="Pfam" id="PF00136">
    <property type="entry name" value="DNA_pol_B"/>
    <property type="match status" value="3"/>
</dbReference>
<sequence>MTKCRIIKFKAAYWSFEETDENELFIHVSGLTADQQTVQVKIEGFTPFVYLELPQRVGWNNTKCRAVFEYFQKRMKSAGPIKYQMQVKFRLHYRKKINTMLISFPTNIATRKLGYVCDRTLYIPNVGTFSGGEFRVHEQNIDPVLKFTSLKKINLAGWLTVIEQIPEDETMLSVDQRKFSMADIDCYADWHQVNPFDSQELVVNPKYCSFDIECYSHNHNSKLPDPEIQQNLIFQIAMIFGRLGSQDKKKKVLLSLKNPHDIEGIIVIRCKTERDLLLKFTALIKDEDPDIFVGYNIMKFDWNYMIQRAEKIGCYPRFMELSRIIGKKADLQKSSWASSAYGEQEFKYPNCHGRVNVDVLLEIERNYRLPKYSLDAVSEFFLGKHKDDITPRQLFMLYQITDELLPAVEDGNVSPKKLKQIKHRISEILPLRYAHGVVKKLRRELLKSTPITIKNLIRKGLTLTGKYCVQDTILPIKLVAKLNLWTTMEQMSNVMHVPISYLHTRGQQIKVLAQVYRETLFNNIIIPYKNKSNNNTEKYQGAIVIEANPGDYDYVGTLDFASLYPTTIIAFNICYTTILEDNDPTPDAECHILEWQDHCGCPHDPQKRKKKKEDVMCADHRYRFRKVKIIYRNDGTVEREYEGLMPKLERNLLSTRKIVKKEMFKAESKLKMQRGLATDDDLSYYRKMNWDIIKKNSLKQNEEMMLKVTIGVLNAKQLAIKVSANSAYGAMGAKNGFMPFIPGAASVTAMGRKLIMMAIDKIRNTWPNAKLVYGDTDSAMLKFIGCTLEENFDLCEEASCIATHYLKCWIIGVDETFTVIDIKTPYRLDKIDSKHKSFKSLSYDDKIKVLEYESTPIDLEFENMYGRFLLLTKKRYVAYIVNRKGEITGEIKKGVVLARRDNSLYLRNTYRIMIMGILDKISENEIMSILYEKIHELFTRRISDTHLIIYTGIRNVLSYACKKERNNNVYYLDETGEPIDNLIGPLDPRLMYRNYPQTLLALKMMRRGTDIPPNTRLEYLYLENPNAKHQGEKAEDYTYYTENKDIYNFKPDFLHYIEKQLTKPISELLKVKYPRELIIYEKLDDTLSQTMLCRDISELKRSRLSKVRKFKKPRADYYYYFSGKEAKVAYILESVKKNGMYEFNLNNPSETKLIDICLKWKARSVLDKIYKQYGMKKRPTKRPSQTGNKLRLKTKVILLYLIKGQQKHSIGEIIDRKEDNNNYFYELLMADKSIIKNIPRKAISTFYFRDDTVMKDIYVARKCYKEVVDMLKDIFLPLKFCDE</sequence>
<dbReference type="Gene3D" id="1.10.287.690">
    <property type="entry name" value="Helix hairpin bin"/>
    <property type="match status" value="1"/>
</dbReference>
<dbReference type="GO" id="GO:0006297">
    <property type="term" value="P:nucleotide-excision repair, DNA gap filling"/>
    <property type="evidence" value="ECO:0007669"/>
    <property type="project" value="TreeGrafter"/>
</dbReference>
<accession>A0A481YU84</accession>
<dbReference type="GO" id="GO:0006287">
    <property type="term" value="P:base-excision repair, gap-filling"/>
    <property type="evidence" value="ECO:0007669"/>
    <property type="project" value="TreeGrafter"/>
</dbReference>
<dbReference type="GO" id="GO:0003887">
    <property type="term" value="F:DNA-directed DNA polymerase activity"/>
    <property type="evidence" value="ECO:0007669"/>
    <property type="project" value="UniProtKB-KW"/>
</dbReference>
<evidence type="ECO:0000256" key="6">
    <source>
        <dbReference type="ARBA" id="ARBA00023109"/>
    </source>
</evidence>
<proteinExistence type="inferred from homology"/>
<keyword evidence="6" id="KW-0235">DNA replication</keyword>
<reference evidence="11" key="1">
    <citation type="journal article" date="2019" name="MBio">
        <title>Virus Genomes from Deep Sea Sediments Expand the Ocean Megavirome and Support Independent Origins of Viral Gigantism.</title>
        <authorList>
            <person name="Backstrom D."/>
            <person name="Yutin N."/>
            <person name="Jorgensen S.L."/>
            <person name="Dharamshi J."/>
            <person name="Homa F."/>
            <person name="Zaremba-Niedwiedzka K."/>
            <person name="Spang A."/>
            <person name="Wolf Y.I."/>
            <person name="Koonin E.V."/>
            <person name="Ettema T.J."/>
        </authorList>
    </citation>
    <scope>NUCLEOTIDE SEQUENCE</scope>
</reference>
<dbReference type="InterPro" id="IPR036397">
    <property type="entry name" value="RNaseH_sf"/>
</dbReference>
<dbReference type="InterPro" id="IPR023211">
    <property type="entry name" value="DNA_pol_palm_dom_sf"/>
</dbReference>
<dbReference type="GO" id="GO:0008296">
    <property type="term" value="F:3'-5'-DNA exonuclease activity"/>
    <property type="evidence" value="ECO:0007669"/>
    <property type="project" value="TreeGrafter"/>
</dbReference>
<dbReference type="InterPro" id="IPR050240">
    <property type="entry name" value="DNA_pol_type-B"/>
</dbReference>
<dbReference type="PRINTS" id="PR00106">
    <property type="entry name" value="DNAPOLB"/>
</dbReference>
<dbReference type="SUPFAM" id="SSF56672">
    <property type="entry name" value="DNA/RNA polymerases"/>
    <property type="match status" value="1"/>
</dbReference>
<dbReference type="SUPFAM" id="SSF53098">
    <property type="entry name" value="Ribonuclease H-like"/>
    <property type="match status" value="1"/>
</dbReference>
<dbReference type="GO" id="GO:0000166">
    <property type="term" value="F:nucleotide binding"/>
    <property type="evidence" value="ECO:0007669"/>
    <property type="project" value="InterPro"/>
</dbReference>
<feature type="domain" description="DNA-directed DNA polymerase family B multifunctional" evidence="9">
    <location>
        <begin position="854"/>
        <end position="953"/>
    </location>
</feature>
<feature type="domain" description="DNA-directed DNA polymerase family B multifunctional" evidence="9">
    <location>
        <begin position="695"/>
        <end position="817"/>
    </location>
</feature>
<dbReference type="GO" id="GO:0039693">
    <property type="term" value="P:viral DNA genome replication"/>
    <property type="evidence" value="ECO:0007669"/>
    <property type="project" value="UniProtKB-KW"/>
</dbReference>
<dbReference type="Pfam" id="PF03104">
    <property type="entry name" value="DNA_pol_B_exo1"/>
    <property type="match status" value="1"/>
</dbReference>
<keyword evidence="5" id="KW-0239">DNA-directed DNA polymerase</keyword>
<dbReference type="GO" id="GO:0045004">
    <property type="term" value="P:DNA replication proofreading"/>
    <property type="evidence" value="ECO:0007669"/>
    <property type="project" value="TreeGrafter"/>
</dbReference>
<evidence type="ECO:0000256" key="4">
    <source>
        <dbReference type="ARBA" id="ARBA00022695"/>
    </source>
</evidence>
<name>A0A481YU84_9VIRU</name>
<dbReference type="Gene3D" id="3.90.1600.10">
    <property type="entry name" value="Palm domain of DNA polymerase"/>
    <property type="match status" value="1"/>
</dbReference>
<evidence type="ECO:0000313" key="11">
    <source>
        <dbReference type="EMBL" id="QBK86590.1"/>
    </source>
</evidence>
<comment type="catalytic activity">
    <reaction evidence="8">
        <text>DNA(n) + a 2'-deoxyribonucleoside 5'-triphosphate = DNA(n+1) + diphosphate</text>
        <dbReference type="Rhea" id="RHEA:22508"/>
        <dbReference type="Rhea" id="RHEA-COMP:17339"/>
        <dbReference type="Rhea" id="RHEA-COMP:17340"/>
        <dbReference type="ChEBI" id="CHEBI:33019"/>
        <dbReference type="ChEBI" id="CHEBI:61560"/>
        <dbReference type="ChEBI" id="CHEBI:173112"/>
        <dbReference type="EC" id="2.7.7.7"/>
    </reaction>
</comment>